<gene>
    <name evidence="1" type="ORF">ABWT76_000348</name>
</gene>
<dbReference type="Gene3D" id="1.10.10.10">
    <property type="entry name" value="Winged helix-like DNA-binding domain superfamily/Winged helix DNA-binding domain"/>
    <property type="match status" value="1"/>
</dbReference>
<proteinExistence type="predicted"/>
<reference evidence="1" key="1">
    <citation type="submission" date="2024-07" db="EMBL/GenBank/DDBJ databases">
        <authorList>
            <person name="Kim Y.J."/>
            <person name="Jeong J.Y."/>
        </authorList>
    </citation>
    <scope>NUCLEOTIDE SEQUENCE</scope>
    <source>
        <strain evidence="1">GIHE-MW2</strain>
    </source>
</reference>
<sequence length="64" mass="7265">MTTQSASRYVARYPDILHGEPIIAEMITSVRAIGELWRLGIISEEILMHLPHLKLAQIFDALSF</sequence>
<dbReference type="InterPro" id="IPR036388">
    <property type="entry name" value="WH-like_DNA-bd_sf"/>
</dbReference>
<dbReference type="PANTHER" id="PTHR34849">
    <property type="entry name" value="SSL5025 PROTEIN"/>
    <property type="match status" value="1"/>
</dbReference>
<evidence type="ECO:0000313" key="1">
    <source>
        <dbReference type="EMBL" id="XCM37579.1"/>
    </source>
</evidence>
<dbReference type="PANTHER" id="PTHR34849:SF1">
    <property type="entry name" value="SLR0770 PROTEIN"/>
    <property type="match status" value="1"/>
</dbReference>
<dbReference type="RefSeq" id="WP_354635547.1">
    <property type="nucleotide sequence ID" value="NZ_CP159837.1"/>
</dbReference>
<dbReference type="EMBL" id="CP159837">
    <property type="protein sequence ID" value="XCM37579.1"/>
    <property type="molecule type" value="Genomic_DNA"/>
</dbReference>
<dbReference type="Pfam" id="PF04255">
    <property type="entry name" value="DUF433"/>
    <property type="match status" value="1"/>
</dbReference>
<dbReference type="SUPFAM" id="SSF46689">
    <property type="entry name" value="Homeodomain-like"/>
    <property type="match status" value="1"/>
</dbReference>
<dbReference type="InterPro" id="IPR007367">
    <property type="entry name" value="DUF433"/>
</dbReference>
<accession>A0AAU8JGC3</accession>
<protein>
    <submittedName>
        <fullName evidence="1">DUF433 domain-containing protein</fullName>
    </submittedName>
</protein>
<dbReference type="InterPro" id="IPR009057">
    <property type="entry name" value="Homeodomain-like_sf"/>
</dbReference>
<dbReference type="AlphaFoldDB" id="A0AAU8JGC3"/>
<name>A0AAU8JGC3_9CYAN</name>
<organism evidence="1">
    <name type="scientific">Planktothricoides raciborskii GIHE-MW2</name>
    <dbReference type="NCBI Taxonomy" id="2792601"/>
    <lineage>
        <taxon>Bacteria</taxon>
        <taxon>Bacillati</taxon>
        <taxon>Cyanobacteriota</taxon>
        <taxon>Cyanophyceae</taxon>
        <taxon>Oscillatoriophycideae</taxon>
        <taxon>Oscillatoriales</taxon>
        <taxon>Oscillatoriaceae</taxon>
        <taxon>Planktothricoides</taxon>
    </lineage>
</organism>